<dbReference type="GO" id="GO:0016787">
    <property type="term" value="F:hydrolase activity"/>
    <property type="evidence" value="ECO:0007669"/>
    <property type="project" value="UniProtKB-KW"/>
</dbReference>
<dbReference type="Proteomes" id="UP000247702">
    <property type="component" value="Unassembled WGS sequence"/>
</dbReference>
<protein>
    <submittedName>
        <fullName evidence="2">P-loop containing nucleoside triphosphate hydrolase protein</fullName>
    </submittedName>
</protein>
<dbReference type="AlphaFoldDB" id="A0A2Z6QQW4"/>
<reference evidence="2" key="2">
    <citation type="submission" date="2019-10" db="EMBL/GenBank/DDBJ databases">
        <title>Conservation and host-specific expression of non-tandemly repeated heterogenous ribosome RNA gene in arbuscular mycorrhizal fungi.</title>
        <authorList>
            <person name="Maeda T."/>
            <person name="Kobayashi Y."/>
            <person name="Nakagawa T."/>
            <person name="Ezawa T."/>
            <person name="Yamaguchi K."/>
            <person name="Bino T."/>
            <person name="Nishimoto Y."/>
            <person name="Shigenobu S."/>
            <person name="Kawaguchi M."/>
        </authorList>
    </citation>
    <scope>NUCLEOTIDE SEQUENCE</scope>
    <source>
        <strain evidence="2">HR1</strain>
    </source>
</reference>
<dbReference type="STRING" id="94130.A0A2Z6QQW4"/>
<proteinExistence type="predicted"/>
<sequence>MLPNIPNIVLLLEFADLFMADKWEKKVVLFVDEYDRLKSADDGIKSSFMSTVRGIKTTKEDYEIMLSGPLIQSDLQHLIPEIKNLTTSSFNVGEPFYNSNLTREQVQNVFKEYMDYEIVEIDSKIIDDIYMRTNGHAGLVCLCGKVIVIQTRINDENLSFQPG</sequence>
<reference evidence="1 3" key="1">
    <citation type="submission" date="2017-11" db="EMBL/GenBank/DDBJ databases">
        <title>The genome of Rhizophagus clarus HR1 reveals common genetic basis of auxotrophy among arbuscular mycorrhizal fungi.</title>
        <authorList>
            <person name="Kobayashi Y."/>
        </authorList>
    </citation>
    <scope>NUCLEOTIDE SEQUENCE [LARGE SCALE GENOMIC DNA]</scope>
    <source>
        <strain evidence="1 3">HR1</strain>
    </source>
</reference>
<gene>
    <name evidence="2" type="ORF">RCL2_002854500</name>
    <name evidence="1" type="ORF">RclHR1_13580001</name>
</gene>
<keyword evidence="3" id="KW-1185">Reference proteome</keyword>
<dbReference type="InterPro" id="IPR027417">
    <property type="entry name" value="P-loop_NTPase"/>
</dbReference>
<organism evidence="1 3">
    <name type="scientific">Rhizophagus clarus</name>
    <dbReference type="NCBI Taxonomy" id="94130"/>
    <lineage>
        <taxon>Eukaryota</taxon>
        <taxon>Fungi</taxon>
        <taxon>Fungi incertae sedis</taxon>
        <taxon>Mucoromycota</taxon>
        <taxon>Glomeromycotina</taxon>
        <taxon>Glomeromycetes</taxon>
        <taxon>Glomerales</taxon>
        <taxon>Glomeraceae</taxon>
        <taxon>Rhizophagus</taxon>
    </lineage>
</organism>
<keyword evidence="2" id="KW-0378">Hydrolase</keyword>
<accession>A0A2Z6QQW4</accession>
<evidence type="ECO:0000313" key="1">
    <source>
        <dbReference type="EMBL" id="GBB87121.1"/>
    </source>
</evidence>
<dbReference type="SUPFAM" id="SSF52540">
    <property type="entry name" value="P-loop containing nucleoside triphosphate hydrolases"/>
    <property type="match status" value="1"/>
</dbReference>
<dbReference type="Proteomes" id="UP000615446">
    <property type="component" value="Unassembled WGS sequence"/>
</dbReference>
<dbReference type="EMBL" id="BEXD01000400">
    <property type="protein sequence ID" value="GBB87121.1"/>
    <property type="molecule type" value="Genomic_DNA"/>
</dbReference>
<comment type="caution">
    <text evidence="1">The sequence shown here is derived from an EMBL/GenBank/DDBJ whole genome shotgun (WGS) entry which is preliminary data.</text>
</comment>
<dbReference type="EMBL" id="BLAL01000304">
    <property type="protein sequence ID" value="GET02168.1"/>
    <property type="molecule type" value="Genomic_DNA"/>
</dbReference>
<evidence type="ECO:0000313" key="2">
    <source>
        <dbReference type="EMBL" id="GET02168.1"/>
    </source>
</evidence>
<dbReference type="OrthoDB" id="2432495at2759"/>
<name>A0A2Z6QQW4_9GLOM</name>
<evidence type="ECO:0000313" key="3">
    <source>
        <dbReference type="Proteomes" id="UP000247702"/>
    </source>
</evidence>